<sequence length="164" mass="18307">MSHEAQGKSNEWYTAKFIFDALDVKFDLDVASPEDRSFCNVPATRFFTNKNDGLNTGWIGFVWMNPPFGDRKTKTAWINKFIHHGNGIALFPDRTSASWWQLIADNSDAHLFTKSRISFIKPSGELGNQPANGTTLFAIGSKAIQALKNAEKNGLGKMYCSLKV</sequence>
<dbReference type="EMBL" id="SNYH01000003">
    <property type="protein sequence ID" value="TDQ27666.1"/>
    <property type="molecule type" value="Genomic_DNA"/>
</dbReference>
<evidence type="ECO:0000313" key="2">
    <source>
        <dbReference type="Proteomes" id="UP000295390"/>
    </source>
</evidence>
<dbReference type="RefSeq" id="WP_133535647.1">
    <property type="nucleotide sequence ID" value="NZ_SNYH01000003.1"/>
</dbReference>
<dbReference type="AlphaFoldDB" id="A0A4R6TG19"/>
<reference evidence="1 2" key="1">
    <citation type="submission" date="2019-03" db="EMBL/GenBank/DDBJ databases">
        <title>Genomic Encyclopedia of Type Strains, Phase III (KMG-III): the genomes of soil and plant-associated and newly described type strains.</title>
        <authorList>
            <person name="Whitman W."/>
        </authorList>
    </citation>
    <scope>NUCLEOTIDE SEQUENCE [LARGE SCALE GENOMIC DNA]</scope>
    <source>
        <strain evidence="1 2">CECT 8283</strain>
    </source>
</reference>
<dbReference type="InterPro" id="IPR008593">
    <property type="entry name" value="Dam_MeTrfase"/>
</dbReference>
<gene>
    <name evidence="1" type="ORF">DFQ07_1517</name>
</gene>
<evidence type="ECO:0000313" key="1">
    <source>
        <dbReference type="EMBL" id="TDQ27666.1"/>
    </source>
</evidence>
<keyword evidence="2" id="KW-1185">Reference proteome</keyword>
<dbReference type="GO" id="GO:0009007">
    <property type="term" value="F:site-specific DNA-methyltransferase (adenine-specific) activity"/>
    <property type="evidence" value="ECO:0007669"/>
    <property type="project" value="InterPro"/>
</dbReference>
<organism evidence="1 2">
    <name type="scientific">Tenacibaculum caenipelagi</name>
    <dbReference type="NCBI Taxonomy" id="1325435"/>
    <lineage>
        <taxon>Bacteria</taxon>
        <taxon>Pseudomonadati</taxon>
        <taxon>Bacteroidota</taxon>
        <taxon>Flavobacteriia</taxon>
        <taxon>Flavobacteriales</taxon>
        <taxon>Flavobacteriaceae</taxon>
        <taxon>Tenacibaculum</taxon>
    </lineage>
</organism>
<dbReference type="GO" id="GO:0003677">
    <property type="term" value="F:DNA binding"/>
    <property type="evidence" value="ECO:0007669"/>
    <property type="project" value="InterPro"/>
</dbReference>
<keyword evidence="1" id="KW-0808">Transferase</keyword>
<proteinExistence type="predicted"/>
<dbReference type="GO" id="GO:0032259">
    <property type="term" value="P:methylation"/>
    <property type="evidence" value="ECO:0007669"/>
    <property type="project" value="UniProtKB-KW"/>
</dbReference>
<comment type="caution">
    <text evidence="1">The sequence shown here is derived from an EMBL/GenBank/DDBJ whole genome shotgun (WGS) entry which is preliminary data.</text>
</comment>
<dbReference type="Pfam" id="PF05869">
    <property type="entry name" value="Dam"/>
    <property type="match status" value="1"/>
</dbReference>
<name>A0A4R6TG19_9FLAO</name>
<accession>A0A4R6TG19</accession>
<dbReference type="Proteomes" id="UP000295390">
    <property type="component" value="Unassembled WGS sequence"/>
</dbReference>
<dbReference type="GO" id="GO:0009307">
    <property type="term" value="P:DNA restriction-modification system"/>
    <property type="evidence" value="ECO:0007669"/>
    <property type="project" value="InterPro"/>
</dbReference>
<protein>
    <submittedName>
        <fullName evidence="1">Phage N-6-adenine-methyltransferase</fullName>
    </submittedName>
</protein>
<dbReference type="OrthoDB" id="189843at2"/>
<keyword evidence="1" id="KW-0489">Methyltransferase</keyword>